<dbReference type="NCBIfam" id="TIGR01764">
    <property type="entry name" value="excise"/>
    <property type="match status" value="1"/>
</dbReference>
<keyword evidence="3" id="KW-1185">Reference proteome</keyword>
<accession>A0A641AKP0</accession>
<dbReference type="Proteomes" id="UP001515100">
    <property type="component" value="Unassembled WGS sequence"/>
</dbReference>
<dbReference type="AlphaFoldDB" id="A0A641AKP0"/>
<gene>
    <name evidence="2" type="ORF">ESP62_010730</name>
</gene>
<dbReference type="Pfam" id="PF12728">
    <property type="entry name" value="HTH_17"/>
    <property type="match status" value="1"/>
</dbReference>
<proteinExistence type="predicted"/>
<evidence type="ECO:0000259" key="1">
    <source>
        <dbReference type="Pfam" id="PF12728"/>
    </source>
</evidence>
<evidence type="ECO:0000313" key="2">
    <source>
        <dbReference type="EMBL" id="KAA1375933.1"/>
    </source>
</evidence>
<evidence type="ECO:0000313" key="3">
    <source>
        <dbReference type="Proteomes" id="UP001515100"/>
    </source>
</evidence>
<dbReference type="OrthoDB" id="4463966at2"/>
<dbReference type="GO" id="GO:0003677">
    <property type="term" value="F:DNA binding"/>
    <property type="evidence" value="ECO:0007669"/>
    <property type="project" value="InterPro"/>
</dbReference>
<dbReference type="InterPro" id="IPR010093">
    <property type="entry name" value="SinI_DNA-bd"/>
</dbReference>
<protein>
    <submittedName>
        <fullName evidence="2">Helix-turn-helix domain-containing protein</fullName>
    </submittedName>
</protein>
<comment type="caution">
    <text evidence="2">The sequence shown here is derived from an EMBL/GenBank/DDBJ whole genome shotgun (WGS) entry which is preliminary data.</text>
</comment>
<sequence>MVVKMEIDVSEASRRLGLSVSRVRQLLRAGDLRGRRLGSSWLISAEDVARLQHQGRPAGRPLAPKRAWAVLDLLDGGRALWLSDSARSQVRRYLADLIDPGPDGWRAALRGRSSVLGIVAHPAAIERLRRVHGVHAAGLSAAASRGFDLVALADPMPELYVEEEQWHDLSCSLALRDGPEPNLRVRLPKEVWPFAVVEGRGQGLIGDALLAADLLESAEPRAVAAGAACLGELLARWQDRRGCA</sequence>
<feature type="domain" description="Helix-turn-helix" evidence="1">
    <location>
        <begin position="8"/>
        <end position="53"/>
    </location>
</feature>
<dbReference type="InterPro" id="IPR041657">
    <property type="entry name" value="HTH_17"/>
</dbReference>
<reference evidence="2" key="1">
    <citation type="submission" date="2019-09" db="EMBL/GenBank/DDBJ databases">
        <authorList>
            <person name="Li J."/>
        </authorList>
    </citation>
    <scope>NUCLEOTIDE SEQUENCE [LARGE SCALE GENOMIC DNA]</scope>
    <source>
        <strain evidence="2">NRBC 14897</strain>
    </source>
</reference>
<name>A0A641AKP0_9ACTN</name>
<dbReference type="EMBL" id="SDPP02000003">
    <property type="protein sequence ID" value="KAA1375933.1"/>
    <property type="molecule type" value="Genomic_DNA"/>
</dbReference>
<organism evidence="2 3">
    <name type="scientific">Aeromicrobium fastidiosum</name>
    <dbReference type="NCBI Taxonomy" id="52699"/>
    <lineage>
        <taxon>Bacteria</taxon>
        <taxon>Bacillati</taxon>
        <taxon>Actinomycetota</taxon>
        <taxon>Actinomycetes</taxon>
        <taxon>Propionibacteriales</taxon>
        <taxon>Nocardioidaceae</taxon>
        <taxon>Aeromicrobium</taxon>
    </lineage>
</organism>